<dbReference type="InterPro" id="IPR050469">
    <property type="entry name" value="Diguanylate_Cyclase"/>
</dbReference>
<dbReference type="InterPro" id="IPR000160">
    <property type="entry name" value="GGDEF_dom"/>
</dbReference>
<dbReference type="PANTHER" id="PTHR45138">
    <property type="entry name" value="REGULATORY COMPONENTS OF SENSORY TRANSDUCTION SYSTEM"/>
    <property type="match status" value="1"/>
</dbReference>
<dbReference type="Pfam" id="PF00990">
    <property type="entry name" value="GGDEF"/>
    <property type="match status" value="1"/>
</dbReference>
<gene>
    <name evidence="1" type="primary">pleD_2</name>
    <name evidence="1" type="ORF">ACLFYP115_01017</name>
</gene>
<proteinExistence type="predicted"/>
<name>A0A6N2SND4_9FIRM</name>
<dbReference type="NCBIfam" id="TIGR00254">
    <property type="entry name" value="GGDEF"/>
    <property type="match status" value="1"/>
</dbReference>
<organism evidence="1">
    <name type="scientific">Anaerostipes caccae</name>
    <dbReference type="NCBI Taxonomy" id="105841"/>
    <lineage>
        <taxon>Bacteria</taxon>
        <taxon>Bacillati</taxon>
        <taxon>Bacillota</taxon>
        <taxon>Clostridia</taxon>
        <taxon>Lachnospirales</taxon>
        <taxon>Lachnospiraceae</taxon>
        <taxon>Anaerostipes</taxon>
    </lineage>
</organism>
<dbReference type="EMBL" id="CACRSQ010000003">
    <property type="protein sequence ID" value="VYS94068.1"/>
    <property type="molecule type" value="Genomic_DNA"/>
</dbReference>
<dbReference type="SMART" id="SM00267">
    <property type="entry name" value="GGDEF"/>
    <property type="match status" value="1"/>
</dbReference>
<dbReference type="CDD" id="cd01949">
    <property type="entry name" value="GGDEF"/>
    <property type="match status" value="1"/>
</dbReference>
<dbReference type="GO" id="GO:0052621">
    <property type="term" value="F:diguanylate cyclase activity"/>
    <property type="evidence" value="ECO:0007669"/>
    <property type="project" value="TreeGrafter"/>
</dbReference>
<reference evidence="1" key="1">
    <citation type="submission" date="2019-11" db="EMBL/GenBank/DDBJ databases">
        <authorList>
            <person name="Feng L."/>
        </authorList>
    </citation>
    <scope>NUCLEOTIDE SEQUENCE</scope>
    <source>
        <strain evidence="1">AcaccaeLFYP115</strain>
    </source>
</reference>
<dbReference type="SUPFAM" id="SSF55073">
    <property type="entry name" value="Nucleotide cyclase"/>
    <property type="match status" value="1"/>
</dbReference>
<evidence type="ECO:0000313" key="1">
    <source>
        <dbReference type="EMBL" id="VYS94068.1"/>
    </source>
</evidence>
<dbReference type="RefSeq" id="WP_006566638.1">
    <property type="nucleotide sequence ID" value="NZ_CACRSQ010000003.1"/>
</dbReference>
<sequence>MTSIDQTEDKYVKLIYRRIIILASAAHFSYIVIFALTGVYPLAVYNIASVCFYLAMGQSVERGYYRMAVTCVHFEVCVFAVVCTLSAGWDIGISPYLIAMTSLTYFCPFKHKYVPYLFAGFEICVFLALRLYTGFACPDFLAVSEKEALWISIFSICACFTIILYAAVSSKLSAAVSRQELQDENRSLSTLANYDQLTGLLSRHAFLKRAEHCQASSAVLVLSDIDDFKVVNDTWGHSCGDKILSETAELIRSFLGGNVDVCRWGGEEFVFLFRDTPLNDVLVKLQELCDTVAGHTFCCDDKKLHITMTFGVSPSGEGASPEEIIALADRQMYKGKTEGKNRVVCGKP</sequence>
<dbReference type="AlphaFoldDB" id="A0A6N2SND4"/>
<dbReference type="Gene3D" id="3.30.70.270">
    <property type="match status" value="1"/>
</dbReference>
<dbReference type="PANTHER" id="PTHR45138:SF9">
    <property type="entry name" value="DIGUANYLATE CYCLASE DGCM-RELATED"/>
    <property type="match status" value="1"/>
</dbReference>
<dbReference type="InterPro" id="IPR043128">
    <property type="entry name" value="Rev_trsase/Diguanyl_cyclase"/>
</dbReference>
<dbReference type="PROSITE" id="PS50887">
    <property type="entry name" value="GGDEF"/>
    <property type="match status" value="1"/>
</dbReference>
<accession>A0A6N2SND4</accession>
<dbReference type="InterPro" id="IPR029787">
    <property type="entry name" value="Nucleotide_cyclase"/>
</dbReference>
<protein>
    <submittedName>
        <fullName evidence="1">Response regulator PleD</fullName>
    </submittedName>
</protein>